<gene>
    <name evidence="1" type="ORF">QCA50_005393</name>
</gene>
<dbReference type="EMBL" id="JASBNA010000005">
    <property type="protein sequence ID" value="KAK7691988.1"/>
    <property type="molecule type" value="Genomic_DNA"/>
</dbReference>
<sequence>MTKPNSSKIPTSLRALLNEIILIPHLPQPALSNEQYVAQRLDGLQNQLTALSTAVEAYSNTVQTQYALLAETVELNTKTVVAISRHAIGDPMRAGNSVAGPADRLQGLIGPLPGPITTKDELLNATEQELDALNQHFCGILGYPTDGAVIRKRAALACYLGVVLPE</sequence>
<evidence type="ECO:0000313" key="1">
    <source>
        <dbReference type="EMBL" id="KAK7691988.1"/>
    </source>
</evidence>
<keyword evidence="2" id="KW-1185">Reference proteome</keyword>
<name>A0AAW0GEU9_9APHY</name>
<reference evidence="1 2" key="1">
    <citation type="submission" date="2022-09" db="EMBL/GenBank/DDBJ databases">
        <authorList>
            <person name="Palmer J.M."/>
        </authorList>
    </citation>
    <scope>NUCLEOTIDE SEQUENCE [LARGE SCALE GENOMIC DNA]</scope>
    <source>
        <strain evidence="1 2">DSM 7382</strain>
    </source>
</reference>
<dbReference type="Proteomes" id="UP001385951">
    <property type="component" value="Unassembled WGS sequence"/>
</dbReference>
<evidence type="ECO:0000313" key="2">
    <source>
        <dbReference type="Proteomes" id="UP001385951"/>
    </source>
</evidence>
<dbReference type="AlphaFoldDB" id="A0AAW0GEU9"/>
<proteinExistence type="predicted"/>
<accession>A0AAW0GEU9</accession>
<comment type="caution">
    <text evidence="1">The sequence shown here is derived from an EMBL/GenBank/DDBJ whole genome shotgun (WGS) entry which is preliminary data.</text>
</comment>
<protein>
    <submittedName>
        <fullName evidence="1">Uncharacterized protein</fullName>
    </submittedName>
</protein>
<organism evidence="1 2">
    <name type="scientific">Cerrena zonata</name>
    <dbReference type="NCBI Taxonomy" id="2478898"/>
    <lineage>
        <taxon>Eukaryota</taxon>
        <taxon>Fungi</taxon>
        <taxon>Dikarya</taxon>
        <taxon>Basidiomycota</taxon>
        <taxon>Agaricomycotina</taxon>
        <taxon>Agaricomycetes</taxon>
        <taxon>Polyporales</taxon>
        <taxon>Cerrenaceae</taxon>
        <taxon>Cerrena</taxon>
    </lineage>
</organism>